<keyword evidence="6" id="KW-1185">Reference proteome</keyword>
<proteinExistence type="inferred from homology"/>
<dbReference type="RefSeq" id="WP_425283869.1">
    <property type="nucleotide sequence ID" value="NZ_FOCQ01000014.1"/>
</dbReference>
<comment type="similarity">
    <text evidence="1">Belongs to the GerABKA family.</text>
</comment>
<dbReference type="PANTHER" id="PTHR22550">
    <property type="entry name" value="SPORE GERMINATION PROTEIN"/>
    <property type="match status" value="1"/>
</dbReference>
<dbReference type="AlphaFoldDB" id="A0A1H8HG98"/>
<dbReference type="EMBL" id="FOCQ01000014">
    <property type="protein sequence ID" value="SEN55004.1"/>
    <property type="molecule type" value="Genomic_DNA"/>
</dbReference>
<dbReference type="InterPro" id="IPR004995">
    <property type="entry name" value="Spore_Ger"/>
</dbReference>
<accession>A0A1H8HG98</accession>
<dbReference type="PIRSF" id="PIRSF005690">
    <property type="entry name" value="GerBA"/>
    <property type="match status" value="1"/>
</dbReference>
<keyword evidence="2 4" id="KW-0472">Membrane</keyword>
<evidence type="ECO:0000256" key="3">
    <source>
        <dbReference type="SAM" id="MobiDB-lite"/>
    </source>
</evidence>
<evidence type="ECO:0000313" key="6">
    <source>
        <dbReference type="Proteomes" id="UP000199695"/>
    </source>
</evidence>
<keyword evidence="4" id="KW-0812">Transmembrane</keyword>
<feature type="transmembrane region" description="Helical" evidence="4">
    <location>
        <begin position="423"/>
        <end position="446"/>
    </location>
</feature>
<feature type="transmembrane region" description="Helical" evidence="4">
    <location>
        <begin position="392"/>
        <end position="411"/>
    </location>
</feature>
<dbReference type="PANTHER" id="PTHR22550:SF5">
    <property type="entry name" value="LEUCINE ZIPPER PROTEIN 4"/>
    <property type="match status" value="1"/>
</dbReference>
<sequence length="511" mass="58298">MSFFRWLLGKTRPSKRSQMPADAPVQVYPSLNKNFKYVEEMFFHAGDLKKRSFQFNEREGMLIYLETVADAKKIQREILRPVLETRTGNLEAVISSPGIRTVKDLSQVVEELARGCTVLFMQGEHRAVIVETSVLYKRGMSEPDNESVVRGSHQGFIENLSVNLYQIRRSIPDPHLTVRYFKIGTKTKTRIAMVYMRDLANPEMVQEVEKRLRSIRADTIISPGFLTEYMEDTPFSPFPQTLYTERPDRTVSNIMEGRVAILSEGDPTAVIVPVTLFAFYQSTDDYHSRWIIGSFVRIIRLVSFMIAFQLPAVYIGVVSFHPEVLPVNQIFTVKGSLQRVPFPSILEALFMELTIELIREAGIRLPSRVGQTIGIVGGLVIGDAVVRAGLVSYPMIIVVAVTAISSFLVPSNEMSITIRILRFPLMVLAATFGFIGINLGMMWVLMHLCQLESFGTPYFAPVMPMRIKDLKDTFIRVPIWKLNERPHDPHPQQMQQEQYSRGWKSRGRRKK</sequence>
<dbReference type="STRING" id="1173111.SAMN05444955_11411"/>
<dbReference type="Pfam" id="PF03323">
    <property type="entry name" value="GerA"/>
    <property type="match status" value="1"/>
</dbReference>
<protein>
    <submittedName>
        <fullName evidence="5">Spore germination protein KA</fullName>
    </submittedName>
</protein>
<keyword evidence="4" id="KW-1133">Transmembrane helix</keyword>
<name>A0A1H8HG98_9BACL</name>
<dbReference type="Proteomes" id="UP000199695">
    <property type="component" value="Unassembled WGS sequence"/>
</dbReference>
<dbReference type="GO" id="GO:0016020">
    <property type="term" value="C:membrane"/>
    <property type="evidence" value="ECO:0007669"/>
    <property type="project" value="InterPro"/>
</dbReference>
<evidence type="ECO:0000256" key="1">
    <source>
        <dbReference type="ARBA" id="ARBA00005278"/>
    </source>
</evidence>
<evidence type="ECO:0000256" key="4">
    <source>
        <dbReference type="SAM" id="Phobius"/>
    </source>
</evidence>
<evidence type="ECO:0000313" key="5">
    <source>
        <dbReference type="EMBL" id="SEN55004.1"/>
    </source>
</evidence>
<reference evidence="5 6" key="1">
    <citation type="submission" date="2016-10" db="EMBL/GenBank/DDBJ databases">
        <authorList>
            <person name="de Groot N.N."/>
        </authorList>
    </citation>
    <scope>NUCLEOTIDE SEQUENCE [LARGE SCALE GENOMIC DNA]</scope>
    <source>
        <strain evidence="5 6">DSM 46701</strain>
    </source>
</reference>
<feature type="region of interest" description="Disordered" evidence="3">
    <location>
        <begin position="485"/>
        <end position="511"/>
    </location>
</feature>
<dbReference type="InterPro" id="IPR050768">
    <property type="entry name" value="UPF0353/GerABKA_families"/>
</dbReference>
<dbReference type="GO" id="GO:0009847">
    <property type="term" value="P:spore germination"/>
    <property type="evidence" value="ECO:0007669"/>
    <property type="project" value="InterPro"/>
</dbReference>
<evidence type="ECO:0000256" key="2">
    <source>
        <dbReference type="ARBA" id="ARBA00023136"/>
    </source>
</evidence>
<gene>
    <name evidence="5" type="ORF">SAMN05444955_11411</name>
</gene>
<organism evidence="5 6">
    <name type="scientific">Lihuaxuella thermophila</name>
    <dbReference type="NCBI Taxonomy" id="1173111"/>
    <lineage>
        <taxon>Bacteria</taxon>
        <taxon>Bacillati</taxon>
        <taxon>Bacillota</taxon>
        <taxon>Bacilli</taxon>
        <taxon>Bacillales</taxon>
        <taxon>Thermoactinomycetaceae</taxon>
        <taxon>Lihuaxuella</taxon>
    </lineage>
</organism>